<dbReference type="Proteomes" id="UP000011863">
    <property type="component" value="Chromosome"/>
</dbReference>
<dbReference type="NCBIfam" id="TIGR00445">
    <property type="entry name" value="mraY"/>
    <property type="match status" value="1"/>
</dbReference>
<evidence type="ECO:0000256" key="8">
    <source>
        <dbReference type="NCBIfam" id="TIGR00445"/>
    </source>
</evidence>
<comment type="catalytic activity">
    <reaction evidence="7">
        <text>UDP-N-acetyl-alpha-D-muramoyl-L-alanyl-gamma-D-glutamyl-meso-2,6-diaminopimeloyl-D-alanyl-D-alanine + di-trans,octa-cis-undecaprenyl phosphate = di-trans,octa-cis-undecaprenyl diphospho-N-acetyl-alpha-D-muramoyl-L-alanyl-D-glutamyl-meso-2,6-diaminopimeloyl-D-alanyl-D-alanine + UMP</text>
        <dbReference type="Rhea" id="RHEA:28386"/>
        <dbReference type="ChEBI" id="CHEBI:57865"/>
        <dbReference type="ChEBI" id="CHEBI:60392"/>
        <dbReference type="ChEBI" id="CHEBI:61386"/>
        <dbReference type="ChEBI" id="CHEBI:61387"/>
        <dbReference type="EC" id="2.7.8.13"/>
    </reaction>
</comment>
<keyword evidence="5 7" id="KW-1133">Transmembrane helix</keyword>
<feature type="transmembrane region" description="Helical" evidence="7">
    <location>
        <begin position="79"/>
        <end position="99"/>
    </location>
</feature>
<feature type="transmembrane region" description="Helical" evidence="7">
    <location>
        <begin position="183"/>
        <end position="204"/>
    </location>
</feature>
<dbReference type="InterPro" id="IPR003524">
    <property type="entry name" value="PNAcMuramoyl-5peptid_Trfase"/>
</dbReference>
<dbReference type="PANTHER" id="PTHR22926:SF5">
    <property type="entry name" value="PHOSPHO-N-ACETYLMURAMOYL-PENTAPEPTIDE-TRANSFERASE HOMOLOG"/>
    <property type="match status" value="1"/>
</dbReference>
<evidence type="ECO:0000256" key="9">
    <source>
        <dbReference type="PIRSR" id="PIRSR600715-1"/>
    </source>
</evidence>
<keyword evidence="7" id="KW-0132">Cell division</keyword>
<feature type="transmembrane region" description="Helical" evidence="7">
    <location>
        <begin position="55"/>
        <end position="73"/>
    </location>
</feature>
<feature type="transmembrane region" description="Helical" evidence="7">
    <location>
        <begin position="216"/>
        <end position="236"/>
    </location>
</feature>
<dbReference type="HAMAP" id="MF_00038">
    <property type="entry name" value="MraY"/>
    <property type="match status" value="1"/>
</dbReference>
<comment type="pathway">
    <text evidence="7">Cell wall biogenesis; peptidoglycan biosynthesis.</text>
</comment>
<sequence length="351" mass="37699">MIAIILAAAISTVASLFGTRALIVFFRNRGQGQPILGKEDLGPEHHMAKQGTPTMGGIAIVGAAFLGWLVAHVRGDFPFATQSLIMWAGVAFMALMGFLDDYIKVRKRHNRGIFWKQKNYITMAASFGMAWWLVVGTGISESISITRAEEFGFEVPTIVWILWAGAIIWATTNAVNVTDGLDGLAAGSALMGFGAFVIIAYLTFRNADLYPSVVNPLDLGVFAAAFGGGCLGFLWWNAAPARIFMGDVGALAIGAALAFLALTTNTHLLIVLLCAINVMEAGSVALQMGVFKASGRKKRLFRMSPIHHHFELMGWPETTVIIRFWLISAIAVGLALAIFIADFSSLSNGGL</sequence>
<feature type="binding site" evidence="9">
    <location>
        <position position="176"/>
    </location>
    <ligand>
        <name>Mg(2+)</name>
        <dbReference type="ChEBI" id="CHEBI:18420"/>
    </ligand>
</feature>
<feature type="transmembrane region" description="Helical" evidence="7">
    <location>
        <begin position="320"/>
        <end position="341"/>
    </location>
</feature>
<dbReference type="Pfam" id="PF10555">
    <property type="entry name" value="MraY_sig1"/>
    <property type="match status" value="1"/>
</dbReference>
<evidence type="ECO:0000256" key="3">
    <source>
        <dbReference type="ARBA" id="ARBA00022679"/>
    </source>
</evidence>
<comment type="subcellular location">
    <subcellularLocation>
        <location evidence="7">Cell membrane</location>
        <topology evidence="7">Multi-pass membrane protein</topology>
    </subcellularLocation>
    <subcellularLocation>
        <location evidence="1">Membrane</location>
        <topology evidence="1">Multi-pass membrane protein</topology>
    </subcellularLocation>
</comment>
<keyword evidence="7 9" id="KW-0479">Metal-binding</keyword>
<comment type="cofactor">
    <cofactor evidence="7 9">
        <name>Mg(2+)</name>
        <dbReference type="ChEBI" id="CHEBI:18420"/>
    </cofactor>
</comment>
<protein>
    <recommendedName>
        <fullName evidence="7 8">Phospho-N-acetylmuramoyl-pentapeptide-transferase</fullName>
        <ecNumber evidence="7 8">2.7.8.13</ecNumber>
    </recommendedName>
    <alternativeName>
        <fullName evidence="7">UDP-MurNAc-pentapeptide phosphotransferase</fullName>
    </alternativeName>
</protein>
<evidence type="ECO:0000256" key="4">
    <source>
        <dbReference type="ARBA" id="ARBA00022692"/>
    </source>
</evidence>
<keyword evidence="4 7" id="KW-0812">Transmembrane</keyword>
<dbReference type="GO" id="GO:0051992">
    <property type="term" value="F:UDP-N-acetylmuramoyl-L-alanyl-D-glutamyl-meso-2,6-diaminopimelyl-D-alanyl-D-alanine:undecaprenyl-phosphate transferase activity"/>
    <property type="evidence" value="ECO:0007669"/>
    <property type="project" value="RHEA"/>
</dbReference>
<evidence type="ECO:0000256" key="2">
    <source>
        <dbReference type="ARBA" id="ARBA00005583"/>
    </source>
</evidence>
<dbReference type="GO" id="GO:0005886">
    <property type="term" value="C:plasma membrane"/>
    <property type="evidence" value="ECO:0007669"/>
    <property type="project" value="UniProtKB-SubCell"/>
</dbReference>
<feature type="transmembrane region" description="Helical" evidence="7">
    <location>
        <begin position="243"/>
        <end position="262"/>
    </location>
</feature>
<dbReference type="UniPathway" id="UPA00219"/>
<dbReference type="GO" id="GO:0009252">
    <property type="term" value="P:peptidoglycan biosynthetic process"/>
    <property type="evidence" value="ECO:0007669"/>
    <property type="project" value="UniProtKB-UniRule"/>
</dbReference>
<accession>A0A6C7E643</accession>
<keyword evidence="7" id="KW-1003">Cell membrane</keyword>
<keyword evidence="7" id="KW-0131">Cell cycle</keyword>
<dbReference type="GO" id="GO:0008963">
    <property type="term" value="F:phospho-N-acetylmuramoyl-pentapeptide-transferase activity"/>
    <property type="evidence" value="ECO:0007669"/>
    <property type="project" value="UniProtKB-UniRule"/>
</dbReference>
<name>A0A6C7E643_ILUCY</name>
<keyword evidence="7 9" id="KW-0460">Magnesium</keyword>
<feature type="transmembrane region" description="Helical" evidence="7">
    <location>
        <begin position="268"/>
        <end position="291"/>
    </location>
</feature>
<proteinExistence type="inferred from homology"/>
<reference evidence="10 11" key="1">
    <citation type="journal article" date="2013" name="Int. J. Syst. Evol. Microbiol.">
        <title>Ilumatobacter nonamiense sp. nov. and Ilumatobacter coccineum sp. nov., isolated from seashore sand.</title>
        <authorList>
            <person name="Matsumoto A."/>
            <person name="Kasai H."/>
            <person name="Matsuo Y."/>
            <person name="Shizuri Y."/>
            <person name="Ichikawa N."/>
            <person name="Fujita N."/>
            <person name="Omura S."/>
            <person name="Takahashi Y."/>
        </authorList>
    </citation>
    <scope>NUCLEOTIDE SEQUENCE [LARGE SCALE GENOMIC DNA]</scope>
    <source>
        <strain evidence="11">NBRC 103263 / KCTC 29153 / YM16-304</strain>
    </source>
</reference>
<dbReference type="InterPro" id="IPR000715">
    <property type="entry name" value="Glycosyl_transferase_4"/>
</dbReference>
<evidence type="ECO:0000256" key="6">
    <source>
        <dbReference type="ARBA" id="ARBA00023136"/>
    </source>
</evidence>
<gene>
    <name evidence="7 10" type="primary">mraY</name>
    <name evidence="10" type="ORF">YM304_19430</name>
</gene>
<evidence type="ECO:0000313" key="10">
    <source>
        <dbReference type="EMBL" id="BAN02257.1"/>
    </source>
</evidence>
<dbReference type="PROSITE" id="PS01348">
    <property type="entry name" value="MRAY_2"/>
    <property type="match status" value="1"/>
</dbReference>
<dbReference type="KEGG" id="aym:YM304_19430"/>
<dbReference type="EC" id="2.7.8.13" evidence="7 8"/>
<feature type="transmembrane region" description="Helical" evidence="7">
    <location>
        <begin position="6"/>
        <end position="26"/>
    </location>
</feature>
<dbReference type="CDD" id="cd06852">
    <property type="entry name" value="GT_MraY"/>
    <property type="match status" value="1"/>
</dbReference>
<comment type="similarity">
    <text evidence="2 7">Belongs to the glycosyltransferase 4 family. MraY subfamily.</text>
</comment>
<keyword evidence="7" id="KW-0133">Cell shape</keyword>
<dbReference type="AlphaFoldDB" id="A0A6C7E643"/>
<keyword evidence="11" id="KW-1185">Reference proteome</keyword>
<dbReference type="EMBL" id="AP012057">
    <property type="protein sequence ID" value="BAN02257.1"/>
    <property type="molecule type" value="Genomic_DNA"/>
</dbReference>
<dbReference type="GO" id="GO:0071555">
    <property type="term" value="P:cell wall organization"/>
    <property type="evidence" value="ECO:0007669"/>
    <property type="project" value="UniProtKB-KW"/>
</dbReference>
<dbReference type="PROSITE" id="PS01347">
    <property type="entry name" value="MRAY_1"/>
    <property type="match status" value="1"/>
</dbReference>
<evidence type="ECO:0000256" key="5">
    <source>
        <dbReference type="ARBA" id="ARBA00022989"/>
    </source>
</evidence>
<feature type="binding site" evidence="9">
    <location>
        <position position="247"/>
    </location>
    <ligand>
        <name>Mg(2+)</name>
        <dbReference type="ChEBI" id="CHEBI:18420"/>
    </ligand>
</feature>
<feature type="transmembrane region" description="Helical" evidence="7">
    <location>
        <begin position="120"/>
        <end position="139"/>
    </location>
</feature>
<dbReference type="Pfam" id="PF00953">
    <property type="entry name" value="Glycos_transf_4"/>
    <property type="match status" value="1"/>
</dbReference>
<keyword evidence="7" id="KW-0573">Peptidoglycan synthesis</keyword>
<feature type="transmembrane region" description="Helical" evidence="7">
    <location>
        <begin position="151"/>
        <end position="171"/>
    </location>
</feature>
<dbReference type="GO" id="GO:0046872">
    <property type="term" value="F:metal ion binding"/>
    <property type="evidence" value="ECO:0007669"/>
    <property type="project" value="UniProtKB-KW"/>
</dbReference>
<evidence type="ECO:0000256" key="1">
    <source>
        <dbReference type="ARBA" id="ARBA00004141"/>
    </source>
</evidence>
<organism evidence="10 11">
    <name type="scientific">Ilumatobacter coccineus (strain NBRC 103263 / KCTC 29153 / YM16-304)</name>
    <dbReference type="NCBI Taxonomy" id="1313172"/>
    <lineage>
        <taxon>Bacteria</taxon>
        <taxon>Bacillati</taxon>
        <taxon>Actinomycetota</taxon>
        <taxon>Acidimicrobiia</taxon>
        <taxon>Acidimicrobiales</taxon>
        <taxon>Ilumatobacteraceae</taxon>
        <taxon>Ilumatobacter</taxon>
    </lineage>
</organism>
<keyword evidence="7" id="KW-0961">Cell wall biogenesis/degradation</keyword>
<dbReference type="InterPro" id="IPR018480">
    <property type="entry name" value="PNAcMuramoyl-5peptid_Trfase_CS"/>
</dbReference>
<keyword evidence="6 7" id="KW-0472">Membrane</keyword>
<evidence type="ECO:0000256" key="7">
    <source>
        <dbReference type="HAMAP-Rule" id="MF_00038"/>
    </source>
</evidence>
<evidence type="ECO:0000313" key="11">
    <source>
        <dbReference type="Proteomes" id="UP000011863"/>
    </source>
</evidence>
<comment type="function">
    <text evidence="7">Catalyzes the initial step of the lipid cycle reactions in the biosynthesis of the cell wall peptidoglycan: transfers peptidoglycan precursor phospho-MurNAc-pentapeptide from UDP-MurNAc-pentapeptide onto the lipid carrier undecaprenyl phosphate, yielding undecaprenyl-pyrophosphoryl-MurNAc-pentapeptide, known as lipid I.</text>
</comment>
<dbReference type="RefSeq" id="WP_015441504.1">
    <property type="nucleotide sequence ID" value="NC_020520.1"/>
</dbReference>
<dbReference type="PANTHER" id="PTHR22926">
    <property type="entry name" value="PHOSPHO-N-ACETYLMURAMOYL-PENTAPEPTIDE-TRANSFERASE"/>
    <property type="match status" value="1"/>
</dbReference>
<keyword evidence="3 7" id="KW-0808">Transferase</keyword>
<dbReference type="GO" id="GO:0051301">
    <property type="term" value="P:cell division"/>
    <property type="evidence" value="ECO:0007669"/>
    <property type="project" value="UniProtKB-KW"/>
</dbReference>
<dbReference type="GO" id="GO:0008360">
    <property type="term" value="P:regulation of cell shape"/>
    <property type="evidence" value="ECO:0007669"/>
    <property type="project" value="UniProtKB-KW"/>
</dbReference>